<keyword evidence="2" id="KW-0540">Nuclease</keyword>
<evidence type="ECO:0000259" key="1">
    <source>
        <dbReference type="Pfam" id="PF00149"/>
    </source>
</evidence>
<dbReference type="AlphaFoldDB" id="A0A1M6SU10"/>
<dbReference type="Pfam" id="PF00149">
    <property type="entry name" value="Metallophos"/>
    <property type="match status" value="1"/>
</dbReference>
<reference evidence="3" key="1">
    <citation type="submission" date="2016-11" db="EMBL/GenBank/DDBJ databases">
        <authorList>
            <person name="Varghese N."/>
            <person name="Submissions S."/>
        </authorList>
    </citation>
    <scope>NUCLEOTIDE SEQUENCE [LARGE SCALE GENOMIC DNA]</scope>
    <source>
        <strain evidence="3">DSM 15518</strain>
    </source>
</reference>
<dbReference type="SUPFAM" id="SSF56300">
    <property type="entry name" value="Metallo-dependent phosphatases"/>
    <property type="match status" value="1"/>
</dbReference>
<gene>
    <name evidence="2" type="ORF">SAMN02744037_02431</name>
</gene>
<evidence type="ECO:0000313" key="2">
    <source>
        <dbReference type="EMBL" id="SHK48222.1"/>
    </source>
</evidence>
<dbReference type="InterPro" id="IPR029052">
    <property type="entry name" value="Metallo-depent_PP-like"/>
</dbReference>
<evidence type="ECO:0000313" key="3">
    <source>
        <dbReference type="Proteomes" id="UP000242497"/>
    </source>
</evidence>
<keyword evidence="2" id="KW-0269">Exonuclease</keyword>
<keyword evidence="2" id="KW-0378">Hydrolase</keyword>
<dbReference type="InterPro" id="IPR004843">
    <property type="entry name" value="Calcineurin-like_PHP"/>
</dbReference>
<protein>
    <submittedName>
        <fullName evidence="2">DNA repair exonuclease SbcCD nuclease subunit</fullName>
    </submittedName>
</protein>
<feature type="domain" description="Calcineurin-like phosphoesterase" evidence="1">
    <location>
        <begin position="15"/>
        <end position="210"/>
    </location>
</feature>
<name>A0A1M6SU10_9FIRM</name>
<dbReference type="PANTHER" id="PTHR30337:SF0">
    <property type="entry name" value="NUCLEASE SBCCD SUBUNIT D"/>
    <property type="match status" value="1"/>
</dbReference>
<accession>A0A1M6SU10</accession>
<dbReference type="OrthoDB" id="9773856at2"/>
<dbReference type="PANTHER" id="PTHR30337">
    <property type="entry name" value="COMPONENT OF ATP-DEPENDENT DSDNA EXONUCLEASE"/>
    <property type="match status" value="1"/>
</dbReference>
<organism evidence="2 3">
    <name type="scientific">Tepidibacter formicigenes DSM 15518</name>
    <dbReference type="NCBI Taxonomy" id="1123349"/>
    <lineage>
        <taxon>Bacteria</taxon>
        <taxon>Bacillati</taxon>
        <taxon>Bacillota</taxon>
        <taxon>Clostridia</taxon>
        <taxon>Peptostreptococcales</taxon>
        <taxon>Peptostreptococcaceae</taxon>
        <taxon>Tepidibacter</taxon>
    </lineage>
</organism>
<dbReference type="Proteomes" id="UP000242497">
    <property type="component" value="Unassembled WGS sequence"/>
</dbReference>
<dbReference type="InterPro" id="IPR050535">
    <property type="entry name" value="DNA_Repair-Maintenance_Comp"/>
</dbReference>
<dbReference type="EMBL" id="FRAE01000077">
    <property type="protein sequence ID" value="SHK48222.1"/>
    <property type="molecule type" value="Genomic_DNA"/>
</dbReference>
<dbReference type="Gene3D" id="3.60.21.10">
    <property type="match status" value="1"/>
</dbReference>
<dbReference type="RefSeq" id="WP_084605751.1">
    <property type="nucleotide sequence ID" value="NZ_FRAE01000077.1"/>
</dbReference>
<proteinExistence type="predicted"/>
<sequence length="339" mass="38527">MDYNELNLNGDDNIIRTLFFTDVHISGRNPRARKDNFLDTVLDKLNQIVALSVQKKCDFVLFGGDLFDSPSISNAVAGKTAKVFRNFNRVIGIAGNHDLFGNNIENIKATQLGLFEKAGLIDLLYKGERLIVNKNDLKLQITGTPSHFGIDEENIEDDYVVTEVEENVDKSIHIIHGMLMEKQINPHMKIVTIDEVSHTKADLTLTGHYHRGFSPINIDKKFFANPGSLSRVSADIGEINRRVGVLYIEISKYDIKLEFIPLKQEVGENVLDRSHIEKNQYKEIKIEEFMREIKVASTIESTDIKNIVRKIADNKELNKKVIDYALTKLSKAEENLLEE</sequence>
<keyword evidence="3" id="KW-1185">Reference proteome</keyword>
<dbReference type="GO" id="GO:0004527">
    <property type="term" value="F:exonuclease activity"/>
    <property type="evidence" value="ECO:0007669"/>
    <property type="project" value="UniProtKB-KW"/>
</dbReference>
<dbReference type="STRING" id="1123349.SAMN02744037_02431"/>